<dbReference type="PANTHER" id="PTHR43390:SF1">
    <property type="entry name" value="CHLOROPLAST PROCESSING PEPTIDASE"/>
    <property type="match status" value="1"/>
</dbReference>
<dbReference type="GO" id="GO:0006465">
    <property type="term" value="P:signal peptide processing"/>
    <property type="evidence" value="ECO:0007669"/>
    <property type="project" value="InterPro"/>
</dbReference>
<dbReference type="PRINTS" id="PR00727">
    <property type="entry name" value="LEADERPTASE"/>
</dbReference>
<keyword evidence="5 7" id="KW-0378">Hydrolase</keyword>
<keyword evidence="7" id="KW-0645">Protease</keyword>
<evidence type="ECO:0000256" key="1">
    <source>
        <dbReference type="ARBA" id="ARBA00000677"/>
    </source>
</evidence>
<feature type="compositionally biased region" description="Basic and acidic residues" evidence="8">
    <location>
        <begin position="1"/>
        <end position="10"/>
    </location>
</feature>
<protein>
    <recommendedName>
        <fullName evidence="4 7">Signal peptidase I</fullName>
        <ecNumber evidence="3 7">3.4.21.89</ecNumber>
    </recommendedName>
</protein>
<dbReference type="PANTHER" id="PTHR43390">
    <property type="entry name" value="SIGNAL PEPTIDASE I"/>
    <property type="match status" value="1"/>
</dbReference>
<reference evidence="10 11" key="1">
    <citation type="submission" date="2015-04" db="EMBL/GenBank/DDBJ databases">
        <title>The draft genome sequence of Erythrobacter marinus HWDM-33.</title>
        <authorList>
            <person name="Zhuang L."/>
            <person name="Liu Y."/>
            <person name="Shao Z."/>
        </authorList>
    </citation>
    <scope>NUCLEOTIDE SEQUENCE [LARGE SCALE GENOMIC DNA]</scope>
    <source>
        <strain evidence="10 11">HWDM-33</strain>
    </source>
</reference>
<dbReference type="InterPro" id="IPR036286">
    <property type="entry name" value="LexA/Signal_pep-like_sf"/>
</dbReference>
<evidence type="ECO:0000256" key="8">
    <source>
        <dbReference type="SAM" id="MobiDB-lite"/>
    </source>
</evidence>
<evidence type="ECO:0000256" key="2">
    <source>
        <dbReference type="ARBA" id="ARBA00009370"/>
    </source>
</evidence>
<proteinExistence type="inferred from homology"/>
<comment type="catalytic activity">
    <reaction evidence="1 7">
        <text>Cleavage of hydrophobic, N-terminal signal or leader sequences from secreted and periplasmic proteins.</text>
        <dbReference type="EC" id="3.4.21.89"/>
    </reaction>
</comment>
<evidence type="ECO:0000313" key="11">
    <source>
        <dbReference type="Proteomes" id="UP000053455"/>
    </source>
</evidence>
<comment type="subcellular location">
    <subcellularLocation>
        <location evidence="7">Membrane</location>
        <topology evidence="7">Single-pass type II membrane protein</topology>
    </subcellularLocation>
</comment>
<feature type="transmembrane region" description="Helical" evidence="7">
    <location>
        <begin position="39"/>
        <end position="61"/>
    </location>
</feature>
<organism evidence="10 11">
    <name type="scientific">Aurantiacibacter marinus</name>
    <dbReference type="NCBI Taxonomy" id="874156"/>
    <lineage>
        <taxon>Bacteria</taxon>
        <taxon>Pseudomonadati</taxon>
        <taxon>Pseudomonadota</taxon>
        <taxon>Alphaproteobacteria</taxon>
        <taxon>Sphingomonadales</taxon>
        <taxon>Erythrobacteraceae</taxon>
        <taxon>Aurantiacibacter</taxon>
    </lineage>
</organism>
<dbReference type="EC" id="3.4.21.89" evidence="3 7"/>
<dbReference type="GO" id="GO:0016020">
    <property type="term" value="C:membrane"/>
    <property type="evidence" value="ECO:0007669"/>
    <property type="project" value="UniProtKB-SubCell"/>
</dbReference>
<evidence type="ECO:0000256" key="3">
    <source>
        <dbReference type="ARBA" id="ARBA00013208"/>
    </source>
</evidence>
<gene>
    <name evidence="10" type="ORF">AAV99_10165</name>
</gene>
<dbReference type="SUPFAM" id="SSF51306">
    <property type="entry name" value="LexA/Signal peptidase"/>
    <property type="match status" value="1"/>
</dbReference>
<dbReference type="GO" id="GO:0004252">
    <property type="term" value="F:serine-type endopeptidase activity"/>
    <property type="evidence" value="ECO:0007669"/>
    <property type="project" value="InterPro"/>
</dbReference>
<dbReference type="OrthoDB" id="9815782at2"/>
<dbReference type="Gene3D" id="2.10.109.10">
    <property type="entry name" value="Umud Fragment, subunit A"/>
    <property type="match status" value="1"/>
</dbReference>
<name>A0A0H0XS11_9SPHN</name>
<evidence type="ECO:0000256" key="5">
    <source>
        <dbReference type="ARBA" id="ARBA00022801"/>
    </source>
</evidence>
<dbReference type="EMBL" id="LBHU01000003">
    <property type="protein sequence ID" value="KLI63075.1"/>
    <property type="molecule type" value="Genomic_DNA"/>
</dbReference>
<evidence type="ECO:0000256" key="7">
    <source>
        <dbReference type="RuleBase" id="RU362042"/>
    </source>
</evidence>
<sequence>MTQDHIREIEEPASGKTQTAGANAAVADKPEEKEDWRSFGAFLIKLVIVVVIFRTFFFTSFNIPSESMMPRLLVGDYLFSQKWSYGYSRFSLPFDVDMGDGRILASEPDRGDIVIFKHPIDQSDYIKRVIGLPGDSVQMVDGVLHLNGEPVGMERIEDFTLPMILGDDCRGTRISGPEGPVCTYTQFRETLPGGVSYNILDMGDLPQDNTAPVIVPEGKLFLMGDNRDNSLDSRFRAEPGGGIGLVGQDNLVAEASFMYWSTDGSAEWALPWTWFSAARWNRMLRGI</sequence>
<dbReference type="InterPro" id="IPR019533">
    <property type="entry name" value="Peptidase_S26"/>
</dbReference>
<keyword evidence="7" id="KW-0812">Transmembrane</keyword>
<accession>A0A0H0XS11</accession>
<dbReference type="RefSeq" id="WP_047093966.1">
    <property type="nucleotide sequence ID" value="NZ_LBHU01000003.1"/>
</dbReference>
<evidence type="ECO:0000259" key="9">
    <source>
        <dbReference type="Pfam" id="PF10502"/>
    </source>
</evidence>
<feature type="active site" evidence="6">
    <location>
        <position position="67"/>
    </location>
</feature>
<feature type="active site" evidence="6">
    <location>
        <position position="127"/>
    </location>
</feature>
<evidence type="ECO:0000256" key="6">
    <source>
        <dbReference type="PIRSR" id="PIRSR600223-1"/>
    </source>
</evidence>
<dbReference type="NCBIfam" id="TIGR02227">
    <property type="entry name" value="sigpep_I_bact"/>
    <property type="match status" value="1"/>
</dbReference>
<dbReference type="Proteomes" id="UP000053455">
    <property type="component" value="Unassembled WGS sequence"/>
</dbReference>
<feature type="domain" description="Peptidase S26" evidence="9">
    <location>
        <begin position="38"/>
        <end position="260"/>
    </location>
</feature>
<comment type="caution">
    <text evidence="10">The sequence shown here is derived from an EMBL/GenBank/DDBJ whole genome shotgun (WGS) entry which is preliminary data.</text>
</comment>
<dbReference type="GO" id="GO:0009003">
    <property type="term" value="F:signal peptidase activity"/>
    <property type="evidence" value="ECO:0007669"/>
    <property type="project" value="UniProtKB-EC"/>
</dbReference>
<dbReference type="PROSITE" id="PS00760">
    <property type="entry name" value="SPASE_I_2"/>
    <property type="match status" value="1"/>
</dbReference>
<dbReference type="InterPro" id="IPR000223">
    <property type="entry name" value="Pept_S26A_signal_pept_1"/>
</dbReference>
<dbReference type="AlphaFoldDB" id="A0A0H0XS11"/>
<feature type="region of interest" description="Disordered" evidence="8">
    <location>
        <begin position="1"/>
        <end position="29"/>
    </location>
</feature>
<dbReference type="STRING" id="874156.GCA_001021555_02406"/>
<dbReference type="CDD" id="cd06530">
    <property type="entry name" value="S26_SPase_I"/>
    <property type="match status" value="1"/>
</dbReference>
<dbReference type="PATRIC" id="fig|874156.12.peg.2089"/>
<keyword evidence="11" id="KW-1185">Reference proteome</keyword>
<evidence type="ECO:0000256" key="4">
    <source>
        <dbReference type="ARBA" id="ARBA00019232"/>
    </source>
</evidence>
<evidence type="ECO:0000313" key="10">
    <source>
        <dbReference type="EMBL" id="KLI63075.1"/>
    </source>
</evidence>
<keyword evidence="7" id="KW-0472">Membrane</keyword>
<dbReference type="InterPro" id="IPR019757">
    <property type="entry name" value="Pept_S26A_signal_pept_1_Lys-AS"/>
</dbReference>
<dbReference type="Pfam" id="PF10502">
    <property type="entry name" value="Peptidase_S26"/>
    <property type="match status" value="1"/>
</dbReference>
<comment type="similarity">
    <text evidence="2 7">Belongs to the peptidase S26 family.</text>
</comment>
<keyword evidence="7" id="KW-1133">Transmembrane helix</keyword>